<evidence type="ECO:0000313" key="3">
    <source>
        <dbReference type="Proteomes" id="UP000826271"/>
    </source>
</evidence>
<sequence>MSRQFGRPEKVMSTRDCVVGVQETLNAKRSAKAPAILDEFPQVPGECLGTECSTVRRSNVYAKELVGKMRDGSSSRLGMEVGWSDHILEGKKAPLPVLLHFSAILSIKGGRITIFGLVHLEKRGVFQFTLQIEAHTWHLAGKMLEKVEKSYMCKKRAVLMTSWTNSDLGRIFYGYGTGKCAFKIWEDPPICYRSKILIPKLKSRCDKIKMEIPELMLMVEFLSEKVKRMELREAQLEWRVNIYLYCLLVTVFCIILCWFGV</sequence>
<keyword evidence="1" id="KW-0472">Membrane</keyword>
<organism evidence="2 3">
    <name type="scientific">Buddleja alternifolia</name>
    <dbReference type="NCBI Taxonomy" id="168488"/>
    <lineage>
        <taxon>Eukaryota</taxon>
        <taxon>Viridiplantae</taxon>
        <taxon>Streptophyta</taxon>
        <taxon>Embryophyta</taxon>
        <taxon>Tracheophyta</taxon>
        <taxon>Spermatophyta</taxon>
        <taxon>Magnoliopsida</taxon>
        <taxon>eudicotyledons</taxon>
        <taxon>Gunneridae</taxon>
        <taxon>Pentapetalae</taxon>
        <taxon>asterids</taxon>
        <taxon>lamiids</taxon>
        <taxon>Lamiales</taxon>
        <taxon>Scrophulariaceae</taxon>
        <taxon>Buddlejeae</taxon>
        <taxon>Buddleja</taxon>
    </lineage>
</organism>
<gene>
    <name evidence="2" type="ORF">BUALT_Bualt12G0086200</name>
</gene>
<keyword evidence="1" id="KW-1133">Transmembrane helix</keyword>
<reference evidence="2" key="1">
    <citation type="submission" date="2019-10" db="EMBL/GenBank/DDBJ databases">
        <authorList>
            <person name="Zhang R."/>
            <person name="Pan Y."/>
            <person name="Wang J."/>
            <person name="Ma R."/>
            <person name="Yu S."/>
        </authorList>
    </citation>
    <scope>NUCLEOTIDE SEQUENCE</scope>
    <source>
        <strain evidence="2">LA-IB0</strain>
        <tissue evidence="2">Leaf</tissue>
    </source>
</reference>
<evidence type="ECO:0000313" key="2">
    <source>
        <dbReference type="EMBL" id="KAG8372626.1"/>
    </source>
</evidence>
<comment type="caution">
    <text evidence="2">The sequence shown here is derived from an EMBL/GenBank/DDBJ whole genome shotgun (WGS) entry which is preliminary data.</text>
</comment>
<dbReference type="AlphaFoldDB" id="A0AAV6WNP4"/>
<keyword evidence="1" id="KW-0812">Transmembrane</keyword>
<keyword evidence="3" id="KW-1185">Reference proteome</keyword>
<protein>
    <submittedName>
        <fullName evidence="2">Uncharacterized protein</fullName>
    </submittedName>
</protein>
<evidence type="ECO:0000256" key="1">
    <source>
        <dbReference type="SAM" id="Phobius"/>
    </source>
</evidence>
<feature type="transmembrane region" description="Helical" evidence="1">
    <location>
        <begin position="242"/>
        <end position="260"/>
    </location>
</feature>
<dbReference type="EMBL" id="WHWC01000012">
    <property type="protein sequence ID" value="KAG8372626.1"/>
    <property type="molecule type" value="Genomic_DNA"/>
</dbReference>
<name>A0AAV6WNP4_9LAMI</name>
<dbReference type="Proteomes" id="UP000826271">
    <property type="component" value="Unassembled WGS sequence"/>
</dbReference>
<accession>A0AAV6WNP4</accession>
<proteinExistence type="predicted"/>